<dbReference type="GeneID" id="11497106"/>
<dbReference type="KEGG" id="ndi:NDAI_0F04510"/>
<accession>G0WDA8</accession>
<dbReference type="GO" id="GO:0005886">
    <property type="term" value="C:plasma membrane"/>
    <property type="evidence" value="ECO:0007669"/>
    <property type="project" value="TreeGrafter"/>
</dbReference>
<evidence type="ECO:0000256" key="1">
    <source>
        <dbReference type="ARBA" id="ARBA00004196"/>
    </source>
</evidence>
<organism evidence="5 6">
    <name type="scientific">Naumovozyma dairenensis (strain ATCC 10597 / BCRC 20456 / CBS 421 / NBRC 0211 / NRRL Y-12639)</name>
    <name type="common">Saccharomyces dairenensis</name>
    <dbReference type="NCBI Taxonomy" id="1071378"/>
    <lineage>
        <taxon>Eukaryota</taxon>
        <taxon>Fungi</taxon>
        <taxon>Dikarya</taxon>
        <taxon>Ascomycota</taxon>
        <taxon>Saccharomycotina</taxon>
        <taxon>Saccharomycetes</taxon>
        <taxon>Saccharomycetales</taxon>
        <taxon>Saccharomycetaceae</taxon>
        <taxon>Naumovozyma</taxon>
    </lineage>
</organism>
<dbReference type="OrthoDB" id="536881at2759"/>
<evidence type="ECO:0000313" key="5">
    <source>
        <dbReference type="EMBL" id="CCD25769.1"/>
    </source>
</evidence>
<evidence type="ECO:0000256" key="3">
    <source>
        <dbReference type="ARBA" id="ARBA00023180"/>
    </source>
</evidence>
<dbReference type="AlphaFoldDB" id="G0WDA8"/>
<gene>
    <name evidence="5" type="primary">NDAI0F04510</name>
    <name evidence="5" type="ordered locus">NDAI_0F04510</name>
</gene>
<protein>
    <recommendedName>
        <fullName evidence="7">Receptor L-domain domain-containing protein</fullName>
    </recommendedName>
</protein>
<evidence type="ECO:0000256" key="4">
    <source>
        <dbReference type="SAM" id="SignalP"/>
    </source>
</evidence>
<dbReference type="PANTHER" id="PTHR31018">
    <property type="entry name" value="SPORULATION-SPECIFIC PROTEIN-RELATED"/>
    <property type="match status" value="1"/>
</dbReference>
<dbReference type="InterPro" id="IPR051648">
    <property type="entry name" value="CWI-Assembly_Regulator"/>
</dbReference>
<sequence length="460" mass="51525">MKLSYLITLSLGMFSLTSAKKRRLDSSQILVNSDSRVVISPNIEEKKPISEKQKLPLLEVCKHSNYFISDAEELRELQNNCLSVTGSIEILSNYTDTNVEFGNLKNIEGDLKIANSPYINKIHGNQLQNVHGKFTILNLTSVASIKLPSFIYTESIDWETLPVLTEAQIHQDISDVKNIIISDTSLSQIGRLGEIKELEIFNINNNRFLENIEMDLIRVTKELTIHANAKELELEMPNLVSVKNLTVRDTSKVSFPKLQQVNSSMEFIENFFEELEIPTLLSIDGTLGIIDNVNLKKIDLKNVTNVDGGIMVSNNSKLNKIDFLPQLRQVGGAVQLEGNFDDTDFPELKLVKGSAYIKSTSNNLDCTKWTKLVNDRSIIRGGKVSCTSDKKENSLKVNEEGEVLDKSEMIVENENTDNSKVMDRKKSDITKDKESKAAAATRLPCFGLFISMCLLSATII</sequence>
<comment type="subcellular location">
    <subcellularLocation>
        <location evidence="1">Cell envelope</location>
    </subcellularLocation>
</comment>
<dbReference type="PANTHER" id="PTHR31018:SF12">
    <property type="entry name" value="SPORULATION-SPECIFIC PROTEIN 2-RELATED"/>
    <property type="match status" value="1"/>
</dbReference>
<dbReference type="SUPFAM" id="SSF52058">
    <property type="entry name" value="L domain-like"/>
    <property type="match status" value="2"/>
</dbReference>
<dbReference type="OMA" id="ELNCEEF"/>
<keyword evidence="2 4" id="KW-0732">Signal</keyword>
<dbReference type="eggNOG" id="ENOG502QT4Q">
    <property type="taxonomic scope" value="Eukaryota"/>
</dbReference>
<dbReference type="GO" id="GO:0009986">
    <property type="term" value="C:cell surface"/>
    <property type="evidence" value="ECO:0007669"/>
    <property type="project" value="TreeGrafter"/>
</dbReference>
<feature type="chain" id="PRO_5003411258" description="Receptor L-domain domain-containing protein" evidence="4">
    <location>
        <begin position="20"/>
        <end position="460"/>
    </location>
</feature>
<evidence type="ECO:0000256" key="2">
    <source>
        <dbReference type="ARBA" id="ARBA00022729"/>
    </source>
</evidence>
<reference evidence="5 6" key="1">
    <citation type="journal article" date="2011" name="Proc. Natl. Acad. Sci. U.S.A.">
        <title>Evolutionary erosion of yeast sex chromosomes by mating-type switching accidents.</title>
        <authorList>
            <person name="Gordon J.L."/>
            <person name="Armisen D."/>
            <person name="Proux-Wera E."/>
            <person name="Oheigeartaigh S.S."/>
            <person name="Byrne K.P."/>
            <person name="Wolfe K.H."/>
        </authorList>
    </citation>
    <scope>NUCLEOTIDE SEQUENCE [LARGE SCALE GENOMIC DNA]</scope>
    <source>
        <strain evidence="6">ATCC 10597 / BCRC 20456 / CBS 421 / NBRC 0211 / NRRL Y-12639</strain>
    </source>
</reference>
<dbReference type="EMBL" id="HE580272">
    <property type="protein sequence ID" value="CCD25769.1"/>
    <property type="molecule type" value="Genomic_DNA"/>
</dbReference>
<dbReference type="STRING" id="1071378.G0WDA8"/>
<dbReference type="RefSeq" id="XP_003671012.1">
    <property type="nucleotide sequence ID" value="XM_003670964.1"/>
</dbReference>
<evidence type="ECO:0008006" key="7">
    <source>
        <dbReference type="Google" id="ProtNLM"/>
    </source>
</evidence>
<dbReference type="GO" id="GO:0030476">
    <property type="term" value="P:ascospore wall assembly"/>
    <property type="evidence" value="ECO:0007669"/>
    <property type="project" value="EnsemblFungi"/>
</dbReference>
<dbReference type="HOGENOM" id="CLU_035846_2_0_1"/>
<feature type="signal peptide" evidence="4">
    <location>
        <begin position="1"/>
        <end position="19"/>
    </location>
</feature>
<dbReference type="GO" id="GO:0009277">
    <property type="term" value="C:fungal-type cell wall"/>
    <property type="evidence" value="ECO:0007669"/>
    <property type="project" value="EnsemblFungi"/>
</dbReference>
<proteinExistence type="predicted"/>
<name>G0WDA8_NAUDC</name>
<keyword evidence="3" id="KW-0325">Glycoprotein</keyword>
<keyword evidence="6" id="KW-1185">Reference proteome</keyword>
<evidence type="ECO:0000313" key="6">
    <source>
        <dbReference type="Proteomes" id="UP000000689"/>
    </source>
</evidence>
<dbReference type="Proteomes" id="UP000000689">
    <property type="component" value="Chromosome 6"/>
</dbReference>